<dbReference type="STRING" id="1396821.SAMN05444515_1136"/>
<dbReference type="PIRSF" id="PIRSF037225">
    <property type="entry name" value="UCP037225"/>
    <property type="match status" value="1"/>
</dbReference>
<evidence type="ECO:0000313" key="2">
    <source>
        <dbReference type="Proteomes" id="UP000199256"/>
    </source>
</evidence>
<sequence>MTHPLEFITTQCPHCGETFETRVDILEMGDSYVEDCPTCCSPIEFHIQETMDGELEVTVRREND</sequence>
<reference evidence="2" key="1">
    <citation type="submission" date="2016-10" db="EMBL/GenBank/DDBJ databases">
        <authorList>
            <person name="Varghese N."/>
            <person name="Submissions S."/>
        </authorList>
    </citation>
    <scope>NUCLEOTIDE SEQUENCE [LARGE SCALE GENOMIC DNA]</scope>
    <source>
        <strain evidence="2">DSM 241</strain>
    </source>
</reference>
<dbReference type="OrthoDB" id="9814566at2"/>
<dbReference type="InterPro" id="IPR017143">
    <property type="entry name" value="UCP037225"/>
</dbReference>
<dbReference type="RefSeq" id="WP_090254403.1">
    <property type="nucleotide sequence ID" value="NZ_FOAA01000013.1"/>
</dbReference>
<keyword evidence="2" id="KW-1185">Reference proteome</keyword>
<accession>A0A1H7P063</accession>
<dbReference type="Pfam" id="PF14255">
    <property type="entry name" value="Zn_ribbon_21"/>
    <property type="match status" value="1"/>
</dbReference>
<dbReference type="AlphaFoldDB" id="A0A1H7P063"/>
<evidence type="ECO:0000313" key="1">
    <source>
        <dbReference type="EMBL" id="SEL29153.1"/>
    </source>
</evidence>
<proteinExistence type="predicted"/>
<name>A0A1H7P063_9GAMM</name>
<dbReference type="Proteomes" id="UP000199256">
    <property type="component" value="Unassembled WGS sequence"/>
</dbReference>
<organism evidence="1 2">
    <name type="scientific">Ectothiorhodospira marina</name>
    <dbReference type="NCBI Taxonomy" id="1396821"/>
    <lineage>
        <taxon>Bacteria</taxon>
        <taxon>Pseudomonadati</taxon>
        <taxon>Pseudomonadota</taxon>
        <taxon>Gammaproteobacteria</taxon>
        <taxon>Chromatiales</taxon>
        <taxon>Ectothiorhodospiraceae</taxon>
        <taxon>Ectothiorhodospira</taxon>
    </lineage>
</organism>
<gene>
    <name evidence="1" type="ORF">SAMN05444515_1136</name>
</gene>
<dbReference type="InterPro" id="IPR025990">
    <property type="entry name" value="zinc_ribbon_bacterial"/>
</dbReference>
<protein>
    <submittedName>
        <fullName evidence="1">Cysteine-rich CPXCG</fullName>
    </submittedName>
</protein>
<dbReference type="EMBL" id="FOAA01000013">
    <property type="protein sequence ID" value="SEL29153.1"/>
    <property type="molecule type" value="Genomic_DNA"/>
</dbReference>